<dbReference type="Gene3D" id="3.30.590.20">
    <property type="match status" value="1"/>
</dbReference>
<dbReference type="InterPro" id="IPR050141">
    <property type="entry name" value="GCL_type2/YbdK_subfam"/>
</dbReference>
<comment type="caution">
    <text evidence="2">The sequence shown here is derived from an EMBL/GenBank/DDBJ whole genome shotgun (WGS) entry which is preliminary data.</text>
</comment>
<feature type="compositionally biased region" description="Basic residues" evidence="1">
    <location>
        <begin position="457"/>
        <end position="466"/>
    </location>
</feature>
<feature type="region of interest" description="Disordered" evidence="1">
    <location>
        <begin position="323"/>
        <end position="354"/>
    </location>
</feature>
<name>X8ECG3_MYCXE</name>
<dbReference type="SUPFAM" id="SSF55931">
    <property type="entry name" value="Glutamine synthetase/guanido kinase"/>
    <property type="match status" value="1"/>
</dbReference>
<sequence length="529" mass="59100">METDVRASLNVAEAKANSGGAHIVMVGILPTLMPEHLAANWMSDSTRYAALNDSIFNARGEDLQIDISGPEPLSLHYPSIARNLPAPACNCTFRCPPNISPTTGTPHRCWPHHNWRWAPTPLLLRSSTLGRNAHRAVRPSHRYPPRRAESPRRAPRVWFGERWITSIFDLFEENVRYFPSLLPEVSDEDPVAELAAGRTPQLSELRLHNGTVYRWNRPVYDVVDVDGVCRPHLRVENRVLPAGPTIVDMMANSAFYYGMLRTLSEEDRPLWTKMSFAAAHANFREAARHGMDARLYWPGLDQITPVTWCCVTCCHWRTRACGAGRSPSRPATGFSVSSRPRQDGPQRRQLAGGHGACAAAARDDTARRVGRDVAPLLPAHARQRAGAYLGGGPGRFVMSTRGLVERCRQCERFHAVGVEGFAEHDDSYADATIGLATYIVGIETPTVERSSRPTRPVSRRRTRRAQHRIEPLTSQQHDEAFGQDREQRQRRTATTASTAACGRPRQIRAPGRMPPAADHQQGHHRPRLQ</sequence>
<organism evidence="2">
    <name type="scientific">Mycobacterium xenopi 4042</name>
    <dbReference type="NCBI Taxonomy" id="1299334"/>
    <lineage>
        <taxon>Bacteria</taxon>
        <taxon>Bacillati</taxon>
        <taxon>Actinomycetota</taxon>
        <taxon>Actinomycetes</taxon>
        <taxon>Mycobacteriales</taxon>
        <taxon>Mycobacteriaceae</taxon>
        <taxon>Mycobacterium</taxon>
    </lineage>
</organism>
<gene>
    <name evidence="2" type="ORF">I553_2897</name>
</gene>
<reference evidence="2" key="1">
    <citation type="submission" date="2014-01" db="EMBL/GenBank/DDBJ databases">
        <authorList>
            <person name="Brown-Elliot B."/>
            <person name="Wallace R."/>
            <person name="Lenaerts A."/>
            <person name="Ordway D."/>
            <person name="DeGroote M.A."/>
            <person name="Parker T."/>
            <person name="Sizemore C."/>
            <person name="Tallon L.J."/>
            <person name="Sadzewicz L.K."/>
            <person name="Sengamalay N."/>
            <person name="Fraser C.M."/>
            <person name="Hine E."/>
            <person name="Shefchek K.A."/>
            <person name="Das S.P."/>
            <person name="Tettelin H."/>
        </authorList>
    </citation>
    <scope>NUCLEOTIDE SEQUENCE [LARGE SCALE GENOMIC DNA]</scope>
    <source>
        <strain evidence="2">4042</strain>
    </source>
</reference>
<evidence type="ECO:0000256" key="1">
    <source>
        <dbReference type="SAM" id="MobiDB-lite"/>
    </source>
</evidence>
<dbReference type="GO" id="GO:0016879">
    <property type="term" value="F:ligase activity, forming carbon-nitrogen bonds"/>
    <property type="evidence" value="ECO:0007669"/>
    <property type="project" value="TreeGrafter"/>
</dbReference>
<protein>
    <recommendedName>
        <fullName evidence="3">Glutamate-cysteine ligase 2 family protein</fullName>
    </recommendedName>
</protein>
<dbReference type="PANTHER" id="PTHR36510">
    <property type="entry name" value="GLUTAMATE--CYSTEINE LIGASE 2-RELATED"/>
    <property type="match status" value="1"/>
</dbReference>
<dbReference type="PATRIC" id="fig|1299334.3.peg.140"/>
<dbReference type="InterPro" id="IPR014746">
    <property type="entry name" value="Gln_synth/guanido_kin_cat_dom"/>
</dbReference>
<proteinExistence type="predicted"/>
<feature type="region of interest" description="Disordered" evidence="1">
    <location>
        <begin position="446"/>
        <end position="529"/>
    </location>
</feature>
<dbReference type="AlphaFoldDB" id="X8ECG3"/>
<dbReference type="EMBL" id="JAOB01000004">
    <property type="protein sequence ID" value="EUA78607.1"/>
    <property type="molecule type" value="Genomic_DNA"/>
</dbReference>
<evidence type="ECO:0008006" key="3">
    <source>
        <dbReference type="Google" id="ProtNLM"/>
    </source>
</evidence>
<evidence type="ECO:0000313" key="2">
    <source>
        <dbReference type="EMBL" id="EUA78607.1"/>
    </source>
</evidence>
<feature type="compositionally biased region" description="Basic and acidic residues" evidence="1">
    <location>
        <begin position="476"/>
        <end position="489"/>
    </location>
</feature>
<dbReference type="PANTHER" id="PTHR36510:SF3">
    <property type="entry name" value="CONSERVED PROTEIN"/>
    <property type="match status" value="1"/>
</dbReference>
<accession>X8ECG3</accession>